<comment type="similarity">
    <text evidence="2 9">Belongs to the RecN family.</text>
</comment>
<dbReference type="Pfam" id="PF02463">
    <property type="entry name" value="SMC_N"/>
    <property type="match status" value="1"/>
</dbReference>
<dbReference type="Proteomes" id="UP000224915">
    <property type="component" value="Unassembled WGS sequence"/>
</dbReference>
<evidence type="ECO:0000256" key="9">
    <source>
        <dbReference type="PIRNR" id="PIRNR003128"/>
    </source>
</evidence>
<dbReference type="EMBL" id="PDJD01000001">
    <property type="protein sequence ID" value="PFG19450.1"/>
    <property type="molecule type" value="Genomic_DNA"/>
</dbReference>
<evidence type="ECO:0000256" key="5">
    <source>
        <dbReference type="ARBA" id="ARBA00022763"/>
    </source>
</evidence>
<sequence>MIEEIEVADLGVIAKANLALHPGLTVITGETGAGKTMLLTALNLLLGGKADLALIRAGADRSSVEGTFRAVPAAVAERAREAGAELDEDTLIVARTLTNGGRSRAHLGGRSVPAGVLAEIGQDLITVHGQADQMRLRSAARQRDLVDAFAPAGHADLLARVAETAHEARRTRESLDALEAGARTRRIELESLRTALAEIDDVDPQPAEDDRLREEADRLDNIEDLRQAVFSARSNLQGQDAEAPGAAGNLQEAARWLTRVSSHDSALASLAERATQAARVAADLDAELAVIATELDADPDRLDAIHARRAVLNTLARSYGMPFGERRPEDPPAGSVDAVLAWAGAARERLAELTGPGADPRALAERLEELTQELTRLCAEVTANRRTAGAHLAQAVTSELRELAMPAAAVEVSIEPTQPGATGADDVAILLAPHPGASARPLGQGASGGELSRVMLALEVALAQQRGAAGPGTFVFDEVDAGIGGRTAGSIGLRLATLARRSQVVVVTHLAQVAVYGDRHLVVHKRQSTTDTVTEVSQVTGAERVAEIARMLSGESTATALEHAATLLHGARGTIDAQ</sequence>
<accession>A0A2A9D0T5</accession>
<organism evidence="11 12">
    <name type="scientific">Serinibacter salmoneus</name>
    <dbReference type="NCBI Taxonomy" id="556530"/>
    <lineage>
        <taxon>Bacteria</taxon>
        <taxon>Bacillati</taxon>
        <taxon>Actinomycetota</taxon>
        <taxon>Actinomycetes</taxon>
        <taxon>Micrococcales</taxon>
        <taxon>Beutenbergiaceae</taxon>
        <taxon>Serinibacter</taxon>
    </lineage>
</organism>
<dbReference type="GO" id="GO:0006310">
    <property type="term" value="P:DNA recombination"/>
    <property type="evidence" value="ECO:0007669"/>
    <property type="project" value="InterPro"/>
</dbReference>
<evidence type="ECO:0000256" key="2">
    <source>
        <dbReference type="ARBA" id="ARBA00009441"/>
    </source>
</evidence>
<comment type="function">
    <text evidence="1 9">May be involved in recombinational repair of damaged DNA.</text>
</comment>
<evidence type="ECO:0000256" key="3">
    <source>
        <dbReference type="ARBA" id="ARBA00021315"/>
    </source>
</evidence>
<evidence type="ECO:0000259" key="10">
    <source>
        <dbReference type="Pfam" id="PF02463"/>
    </source>
</evidence>
<keyword evidence="6" id="KW-0067">ATP-binding</keyword>
<dbReference type="GO" id="GO:0043590">
    <property type="term" value="C:bacterial nucleoid"/>
    <property type="evidence" value="ECO:0007669"/>
    <property type="project" value="TreeGrafter"/>
</dbReference>
<protein>
    <recommendedName>
        <fullName evidence="3 9">DNA repair protein RecN</fullName>
    </recommendedName>
    <alternativeName>
        <fullName evidence="8 9">Recombination protein N</fullName>
    </alternativeName>
</protein>
<reference evidence="11 12" key="1">
    <citation type="submission" date="2017-10" db="EMBL/GenBank/DDBJ databases">
        <title>Sequencing the genomes of 1000 actinobacteria strains.</title>
        <authorList>
            <person name="Klenk H.-P."/>
        </authorList>
    </citation>
    <scope>NUCLEOTIDE SEQUENCE [LARGE SCALE GENOMIC DNA]</scope>
    <source>
        <strain evidence="11 12">DSM 21801</strain>
    </source>
</reference>
<gene>
    <name evidence="11" type="ORF">ATL40_1013</name>
</gene>
<dbReference type="InterPro" id="IPR004604">
    <property type="entry name" value="DNA_recomb/repair_RecN"/>
</dbReference>
<keyword evidence="7 9" id="KW-0234">DNA repair</keyword>
<evidence type="ECO:0000256" key="7">
    <source>
        <dbReference type="ARBA" id="ARBA00023204"/>
    </source>
</evidence>
<dbReference type="SUPFAM" id="SSF52540">
    <property type="entry name" value="P-loop containing nucleoside triphosphate hydrolases"/>
    <property type="match status" value="2"/>
</dbReference>
<evidence type="ECO:0000313" key="12">
    <source>
        <dbReference type="Proteomes" id="UP000224915"/>
    </source>
</evidence>
<comment type="caution">
    <text evidence="11">The sequence shown here is derived from an EMBL/GenBank/DDBJ whole genome shotgun (WGS) entry which is preliminary data.</text>
</comment>
<dbReference type="InterPro" id="IPR003395">
    <property type="entry name" value="RecF/RecN/SMC_N"/>
</dbReference>
<evidence type="ECO:0000313" key="11">
    <source>
        <dbReference type="EMBL" id="PFG19450.1"/>
    </source>
</evidence>
<feature type="domain" description="RecF/RecN/SMC N-terminal" evidence="10">
    <location>
        <begin position="2"/>
        <end position="528"/>
    </location>
</feature>
<dbReference type="CDD" id="cd03241">
    <property type="entry name" value="ABC_RecN"/>
    <property type="match status" value="1"/>
</dbReference>
<evidence type="ECO:0000256" key="1">
    <source>
        <dbReference type="ARBA" id="ARBA00003618"/>
    </source>
</evidence>
<dbReference type="GO" id="GO:0006281">
    <property type="term" value="P:DNA repair"/>
    <property type="evidence" value="ECO:0007669"/>
    <property type="project" value="UniProtKB-KW"/>
</dbReference>
<evidence type="ECO:0000256" key="8">
    <source>
        <dbReference type="ARBA" id="ARBA00033408"/>
    </source>
</evidence>
<dbReference type="GO" id="GO:0009432">
    <property type="term" value="P:SOS response"/>
    <property type="evidence" value="ECO:0007669"/>
    <property type="project" value="TreeGrafter"/>
</dbReference>
<keyword evidence="4" id="KW-0547">Nucleotide-binding</keyword>
<dbReference type="NCBIfam" id="TIGR00634">
    <property type="entry name" value="recN"/>
    <property type="match status" value="1"/>
</dbReference>
<keyword evidence="5 9" id="KW-0227">DNA damage</keyword>
<dbReference type="AlphaFoldDB" id="A0A2A9D0T5"/>
<dbReference type="PANTHER" id="PTHR11059">
    <property type="entry name" value="DNA REPAIR PROTEIN RECN"/>
    <property type="match status" value="1"/>
</dbReference>
<dbReference type="GO" id="GO:0005524">
    <property type="term" value="F:ATP binding"/>
    <property type="evidence" value="ECO:0007669"/>
    <property type="project" value="UniProtKB-KW"/>
</dbReference>
<proteinExistence type="inferred from homology"/>
<dbReference type="PANTHER" id="PTHR11059:SF0">
    <property type="entry name" value="DNA REPAIR PROTEIN RECN"/>
    <property type="match status" value="1"/>
</dbReference>
<evidence type="ECO:0000256" key="4">
    <source>
        <dbReference type="ARBA" id="ARBA00022741"/>
    </source>
</evidence>
<dbReference type="RefSeq" id="WP_098468564.1">
    <property type="nucleotide sequence ID" value="NZ_PDJD01000001.1"/>
</dbReference>
<dbReference type="PIRSF" id="PIRSF003128">
    <property type="entry name" value="RecN"/>
    <property type="match status" value="1"/>
</dbReference>
<evidence type="ECO:0000256" key="6">
    <source>
        <dbReference type="ARBA" id="ARBA00022840"/>
    </source>
</evidence>
<name>A0A2A9D0T5_9MICO</name>
<keyword evidence="12" id="KW-1185">Reference proteome</keyword>
<dbReference type="Gene3D" id="3.40.50.300">
    <property type="entry name" value="P-loop containing nucleotide triphosphate hydrolases"/>
    <property type="match status" value="2"/>
</dbReference>
<dbReference type="InterPro" id="IPR027417">
    <property type="entry name" value="P-loop_NTPase"/>
</dbReference>
<dbReference type="OrthoDB" id="9806954at2"/>